<accession>A0A370QM45</accession>
<dbReference type="EMBL" id="QRAP01000007">
    <property type="protein sequence ID" value="RDK89435.1"/>
    <property type="molecule type" value="Genomic_DNA"/>
</dbReference>
<proteinExistence type="predicted"/>
<dbReference type="AlphaFoldDB" id="A0A370QM45"/>
<sequence>MLDIRPEIIRKGAILPLNIPRVPGFWRNKGCFSIVNGHLLLAAIAFRRGARNLLKHDDKCR</sequence>
<comment type="caution">
    <text evidence="1">The sequence shown here is derived from an EMBL/GenBank/DDBJ whole genome shotgun (WGS) entry which is preliminary data.</text>
</comment>
<keyword evidence="2" id="KW-1185">Reference proteome</keyword>
<dbReference type="Proteomes" id="UP000254848">
    <property type="component" value="Unassembled WGS sequence"/>
</dbReference>
<gene>
    <name evidence="1" type="ORF">C8D90_10786</name>
</gene>
<reference evidence="1 2" key="1">
    <citation type="submission" date="2018-07" db="EMBL/GenBank/DDBJ databases">
        <title>Genomic Encyclopedia of Type Strains, Phase IV (KMG-IV): sequencing the most valuable type-strain genomes for metagenomic binning, comparative biology and taxonomic classification.</title>
        <authorList>
            <person name="Goeker M."/>
        </authorList>
    </citation>
    <scope>NUCLEOTIDE SEQUENCE [LARGE SCALE GENOMIC DNA]</scope>
    <source>
        <strain evidence="1 2">DSM 103736</strain>
    </source>
</reference>
<evidence type="ECO:0000313" key="1">
    <source>
        <dbReference type="EMBL" id="RDK89435.1"/>
    </source>
</evidence>
<evidence type="ECO:0000313" key="2">
    <source>
        <dbReference type="Proteomes" id="UP000254848"/>
    </source>
</evidence>
<protein>
    <submittedName>
        <fullName evidence="1">Uncharacterized protein</fullName>
    </submittedName>
</protein>
<name>A0A370QM45_9GAMM</name>
<organism evidence="1 2">
    <name type="scientific">Enterobacillus tribolii</name>
    <dbReference type="NCBI Taxonomy" id="1487935"/>
    <lineage>
        <taxon>Bacteria</taxon>
        <taxon>Pseudomonadati</taxon>
        <taxon>Pseudomonadota</taxon>
        <taxon>Gammaproteobacteria</taxon>
        <taxon>Enterobacterales</taxon>
        <taxon>Hafniaceae</taxon>
        <taxon>Enterobacillus</taxon>
    </lineage>
</organism>